<dbReference type="PANTHER" id="PTHR15592">
    <property type="entry name" value="MATRIN 3/NUCLEAR PROTEIN 220-RELATED"/>
    <property type="match status" value="1"/>
</dbReference>
<evidence type="ECO:0000256" key="1">
    <source>
        <dbReference type="ARBA" id="ARBA00022553"/>
    </source>
</evidence>
<keyword evidence="8" id="KW-1185">Reference proteome</keyword>
<dbReference type="Pfam" id="PF13893">
    <property type="entry name" value="RRM_5"/>
    <property type="match status" value="1"/>
</dbReference>
<dbReference type="SMART" id="SM00360">
    <property type="entry name" value="RRM"/>
    <property type="match status" value="4"/>
</dbReference>
<dbReference type="EMBL" id="KQ976694">
    <property type="protein sequence ID" value="KYM77594.1"/>
    <property type="molecule type" value="Genomic_DNA"/>
</dbReference>
<evidence type="ECO:0000259" key="6">
    <source>
        <dbReference type="PROSITE" id="PS50102"/>
    </source>
</evidence>
<dbReference type="InterPro" id="IPR021790">
    <property type="entry name" value="PTBP1-like_RRM2"/>
</dbReference>
<feature type="compositionally biased region" description="Polar residues" evidence="5">
    <location>
        <begin position="1166"/>
        <end position="1197"/>
    </location>
</feature>
<evidence type="ECO:0000256" key="2">
    <source>
        <dbReference type="ARBA" id="ARBA00022737"/>
    </source>
</evidence>
<feature type="region of interest" description="Disordered" evidence="5">
    <location>
        <begin position="364"/>
        <end position="384"/>
    </location>
</feature>
<name>A0A195B062_9HYME</name>
<organism evidence="7 8">
    <name type="scientific">Atta colombica</name>
    <dbReference type="NCBI Taxonomy" id="520822"/>
    <lineage>
        <taxon>Eukaryota</taxon>
        <taxon>Metazoa</taxon>
        <taxon>Ecdysozoa</taxon>
        <taxon>Arthropoda</taxon>
        <taxon>Hexapoda</taxon>
        <taxon>Insecta</taxon>
        <taxon>Pterygota</taxon>
        <taxon>Neoptera</taxon>
        <taxon>Endopterygota</taxon>
        <taxon>Hymenoptera</taxon>
        <taxon>Apocrita</taxon>
        <taxon>Aculeata</taxon>
        <taxon>Formicoidea</taxon>
        <taxon>Formicidae</taxon>
        <taxon>Myrmicinae</taxon>
        <taxon>Atta</taxon>
    </lineage>
</organism>
<dbReference type="InterPro" id="IPR006536">
    <property type="entry name" value="HnRNP-L/PTB"/>
</dbReference>
<dbReference type="InterPro" id="IPR035979">
    <property type="entry name" value="RBD_domain_sf"/>
</dbReference>
<reference evidence="7 8" key="1">
    <citation type="submission" date="2015-09" db="EMBL/GenBank/DDBJ databases">
        <title>Atta colombica WGS genome.</title>
        <authorList>
            <person name="Nygaard S."/>
            <person name="Hu H."/>
            <person name="Boomsma J."/>
            <person name="Zhang G."/>
        </authorList>
    </citation>
    <scope>NUCLEOTIDE SEQUENCE [LARGE SCALE GENOMIC DNA]</scope>
    <source>
        <strain evidence="7">Treedump-2</strain>
        <tissue evidence="7">Whole body</tissue>
    </source>
</reference>
<evidence type="ECO:0000256" key="4">
    <source>
        <dbReference type="PROSITE-ProRule" id="PRU00176"/>
    </source>
</evidence>
<dbReference type="GO" id="GO:0006397">
    <property type="term" value="P:mRNA processing"/>
    <property type="evidence" value="ECO:0007669"/>
    <property type="project" value="InterPro"/>
</dbReference>
<evidence type="ECO:0000256" key="5">
    <source>
        <dbReference type="SAM" id="MobiDB-lite"/>
    </source>
</evidence>
<accession>A0A195B062</accession>
<dbReference type="CDD" id="cd12425">
    <property type="entry name" value="RRM4_PTBP1_like"/>
    <property type="match status" value="1"/>
</dbReference>
<feature type="domain" description="RRM" evidence="6">
    <location>
        <begin position="413"/>
        <end position="489"/>
    </location>
</feature>
<proteinExistence type="predicted"/>
<sequence length="1197" mass="129675">MLVENPRVRRVDLSEARKKEEAEKRWEILFLLGGATLRADGEAEKEKKEKRICPPLQQISAERLFPSGWDIVSIEDESSPGTGFSIVAGHLGFFTQSSNGRISVSGSLLYAFLYYESSCSRFHGTCFAIFRHDLCYQYGSAYIYSDVDIKFSAHVKLDKSHSGKPSRVIHIRNIPNEVTEAEIIHLGLPFGRVTNVLVLKGKNQVSAPTFPIAFSPPLHPPALAAFPFAIGRVIQVEQSRSYRSVPYVMASIRSNNVFMADLERAPRFLDGKMLGSSWPGWRRTADNPGSQRVSCFVQTEIGEPSSSGGYEKGKSGIYRVSRAFLEMGDENAAATMVNYYATGVAQLRGRAVYVQFSNHRELKTDQTHSNNAVSSPTNDVANTSENSNNQVAIAGQNQVSGPGETQGGPNTVLRVIVEHLLYPITLDILYQIFTRYGKVLKIVTFTKNSSFQALIQYADMLSAQTAKFSLDGQNVYNSCCTLRIDYSKMQNLNVKYNNDKSRDYTNPNLPTGDASLDAASLALGGELLLMGAGSQPRARIPVESIAGAPGVLPTPFAMHGLASPLAGPYNGVPPAGGLAGLGGFPLGAAGLGVRVQGSAQASAVLLVSNLNEESLLKRNLRIVHIGVYGDVQRVKILYNKKDSALIQMAEPHQALLALTHMDKLRVFGKQIKVMLSKHQTVQLPKEGQPDAGLTKDYTNSTLHRFKKPGSKNYQNIYPPSSTLHLSNIPATVAEEEIKDAFTKNGFTVKAFKFFPKDRKMALIQMPNMDDAVAALILFDYKIIVLSAILACAFATSPLVYAKLVPGAPIGLDGRVIDTAEVALAKAEHTAAHINEKINLAAEAARSADVFAYVAPSNVAVVDSAQLVQPIAVTAKLASGAPIGLDGRVVDTPEVAFAKAEHATAHINHINEKLGYETAKSIYHEQPAVILDRLIFLFATAVTCRAAYVSSSSYGNPLVHQQVAPNFAPPAPVGEDGNVIDTPEVAQAKAAHFAEFARAAARAAQDEKNQQGLSNYQPQISSPAYSYSAVQPNGVPYLKQASYQQPTPIYQTANHVPAPIYVNYQQPQQYDARANFVGQKSYTLPAKPTTFVPAPLAEDGTVLDTPEVAALKATRLAELAEAEARAYKHASENPSEHQGQAYGSPSGPAPANLGHYGAPRAFPASSYPGTQPYATQQVYNPSGFQPRHYQSQHLIGNF</sequence>
<dbReference type="FunFam" id="3.30.70.330:FF:000341">
    <property type="entry name" value="Hephaestus, isoform C"/>
    <property type="match status" value="1"/>
</dbReference>
<dbReference type="AlphaFoldDB" id="A0A195B062"/>
<keyword evidence="2" id="KW-0677">Repeat</keyword>
<dbReference type="Gene3D" id="3.30.70.330">
    <property type="match status" value="5"/>
</dbReference>
<dbReference type="NCBIfam" id="TIGR01649">
    <property type="entry name" value="hnRNP-L_PTB"/>
    <property type="match status" value="1"/>
</dbReference>
<evidence type="ECO:0000313" key="7">
    <source>
        <dbReference type="EMBL" id="KYM77594.1"/>
    </source>
</evidence>
<feature type="compositionally biased region" description="Polar residues" evidence="5">
    <location>
        <begin position="367"/>
        <end position="384"/>
    </location>
</feature>
<dbReference type="GO" id="GO:0005634">
    <property type="term" value="C:nucleus"/>
    <property type="evidence" value="ECO:0007669"/>
    <property type="project" value="InterPro"/>
</dbReference>
<feature type="domain" description="RRM" evidence="6">
    <location>
        <begin position="603"/>
        <end position="678"/>
    </location>
</feature>
<dbReference type="InterPro" id="IPR000504">
    <property type="entry name" value="RRM_dom"/>
</dbReference>
<evidence type="ECO:0000256" key="3">
    <source>
        <dbReference type="ARBA" id="ARBA00022884"/>
    </source>
</evidence>
<dbReference type="FunFam" id="3.30.70.330:FF:000018">
    <property type="entry name" value="Polypyrimidine tract-binding protein 2 isoform 1"/>
    <property type="match status" value="1"/>
</dbReference>
<dbReference type="Pfam" id="PF11835">
    <property type="entry name" value="RRM_8"/>
    <property type="match status" value="1"/>
</dbReference>
<feature type="region of interest" description="Disordered" evidence="5">
    <location>
        <begin position="1124"/>
        <end position="1197"/>
    </location>
</feature>
<evidence type="ECO:0000313" key="8">
    <source>
        <dbReference type="Proteomes" id="UP000078540"/>
    </source>
</evidence>
<dbReference type="Proteomes" id="UP000078540">
    <property type="component" value="Unassembled WGS sequence"/>
</dbReference>
<keyword evidence="3 4" id="KW-0694">RNA-binding</keyword>
<keyword evidence="1" id="KW-0597">Phosphoprotein</keyword>
<feature type="compositionally biased region" description="Basic and acidic residues" evidence="5">
    <location>
        <begin position="1124"/>
        <end position="1134"/>
    </location>
</feature>
<protein>
    <submittedName>
        <fullName evidence="7">Polypyrimidine tract-binding protein 1</fullName>
    </submittedName>
</protein>
<dbReference type="PROSITE" id="PS50102">
    <property type="entry name" value="RRM"/>
    <property type="match status" value="2"/>
</dbReference>
<dbReference type="GO" id="GO:0003723">
    <property type="term" value="F:RNA binding"/>
    <property type="evidence" value="ECO:0007669"/>
    <property type="project" value="UniProtKB-UniRule"/>
</dbReference>
<dbReference type="SUPFAM" id="SSF54928">
    <property type="entry name" value="RNA-binding domain, RBD"/>
    <property type="match status" value="3"/>
</dbReference>
<dbReference type="CDD" id="cd12693">
    <property type="entry name" value="RRM2_PTBP1_like"/>
    <property type="match status" value="1"/>
</dbReference>
<dbReference type="STRING" id="520822.A0A195B062"/>
<dbReference type="InterPro" id="IPR012677">
    <property type="entry name" value="Nucleotide-bd_a/b_plait_sf"/>
</dbReference>
<gene>
    <name evidence="7" type="ORF">ALC53_11935</name>
</gene>